<keyword evidence="5 9" id="KW-0863">Zinc-finger</keyword>
<dbReference type="GO" id="GO:0008270">
    <property type="term" value="F:zinc ion binding"/>
    <property type="evidence" value="ECO:0007669"/>
    <property type="project" value="UniProtKB-KW"/>
</dbReference>
<feature type="domain" description="C2H2-type" evidence="10">
    <location>
        <begin position="475"/>
        <end position="502"/>
    </location>
</feature>
<dbReference type="EMBL" id="BGPR01051080">
    <property type="protein sequence ID" value="GBO28055.1"/>
    <property type="molecule type" value="Genomic_DNA"/>
</dbReference>
<keyword evidence="3" id="KW-0479">Metal-binding</keyword>
<dbReference type="Proteomes" id="UP000499080">
    <property type="component" value="Unassembled WGS sequence"/>
</dbReference>
<dbReference type="Gene3D" id="3.30.160.60">
    <property type="entry name" value="Classic Zinc Finger"/>
    <property type="match status" value="4"/>
</dbReference>
<gene>
    <name evidence="11" type="primary">ZNF233_10</name>
    <name evidence="11" type="ORF">AVEN_257244_1</name>
</gene>
<name>A0A4Y2VT33_ARAVE</name>
<dbReference type="FunFam" id="3.30.160.60:FF:000744">
    <property type="entry name" value="zinc finger E-box-binding homeobox 1"/>
    <property type="match status" value="1"/>
</dbReference>
<evidence type="ECO:0000256" key="5">
    <source>
        <dbReference type="ARBA" id="ARBA00022771"/>
    </source>
</evidence>
<organism evidence="11 12">
    <name type="scientific">Araneus ventricosus</name>
    <name type="common">Orbweaver spider</name>
    <name type="synonym">Epeira ventricosa</name>
    <dbReference type="NCBI Taxonomy" id="182803"/>
    <lineage>
        <taxon>Eukaryota</taxon>
        <taxon>Metazoa</taxon>
        <taxon>Ecdysozoa</taxon>
        <taxon>Arthropoda</taxon>
        <taxon>Chelicerata</taxon>
        <taxon>Arachnida</taxon>
        <taxon>Araneae</taxon>
        <taxon>Araneomorphae</taxon>
        <taxon>Entelegynae</taxon>
        <taxon>Araneoidea</taxon>
        <taxon>Araneidae</taxon>
        <taxon>Araneus</taxon>
    </lineage>
</organism>
<dbReference type="InterPro" id="IPR036236">
    <property type="entry name" value="Znf_C2H2_sf"/>
</dbReference>
<comment type="caution">
    <text evidence="11">The sequence shown here is derived from an EMBL/GenBank/DDBJ whole genome shotgun (WGS) entry which is preliminary data.</text>
</comment>
<dbReference type="PANTHER" id="PTHR23235:SF120">
    <property type="entry name" value="KRUPPEL-LIKE FACTOR 15"/>
    <property type="match status" value="1"/>
</dbReference>
<evidence type="ECO:0000256" key="9">
    <source>
        <dbReference type="PROSITE-ProRule" id="PRU00042"/>
    </source>
</evidence>
<dbReference type="SMART" id="SM00355">
    <property type="entry name" value="ZnF_C2H2"/>
    <property type="match status" value="3"/>
</dbReference>
<evidence type="ECO:0000259" key="10">
    <source>
        <dbReference type="PROSITE" id="PS50157"/>
    </source>
</evidence>
<evidence type="ECO:0000256" key="3">
    <source>
        <dbReference type="ARBA" id="ARBA00022723"/>
    </source>
</evidence>
<evidence type="ECO:0000256" key="4">
    <source>
        <dbReference type="ARBA" id="ARBA00022737"/>
    </source>
</evidence>
<keyword evidence="7" id="KW-0238">DNA-binding</keyword>
<dbReference type="GO" id="GO:0005634">
    <property type="term" value="C:nucleus"/>
    <property type="evidence" value="ECO:0007669"/>
    <property type="project" value="UniProtKB-SubCell"/>
</dbReference>
<feature type="domain" description="C2H2-type" evidence="10">
    <location>
        <begin position="503"/>
        <end position="530"/>
    </location>
</feature>
<comment type="subcellular location">
    <subcellularLocation>
        <location evidence="1">Nucleus</location>
    </subcellularLocation>
</comment>
<dbReference type="Pfam" id="PF00096">
    <property type="entry name" value="zf-C2H2"/>
    <property type="match status" value="3"/>
</dbReference>
<evidence type="ECO:0000256" key="7">
    <source>
        <dbReference type="ARBA" id="ARBA00023125"/>
    </source>
</evidence>
<dbReference type="FunFam" id="3.30.160.60:FF:001182">
    <property type="entry name" value="Zinc finger, C2H2 type"/>
    <property type="match status" value="1"/>
</dbReference>
<feature type="domain" description="C2H2-type" evidence="10">
    <location>
        <begin position="447"/>
        <end position="474"/>
    </location>
</feature>
<keyword evidence="6" id="KW-0862">Zinc</keyword>
<dbReference type="SUPFAM" id="SSF57667">
    <property type="entry name" value="beta-beta-alpha zinc fingers"/>
    <property type="match status" value="2"/>
</dbReference>
<evidence type="ECO:0000256" key="1">
    <source>
        <dbReference type="ARBA" id="ARBA00004123"/>
    </source>
</evidence>
<keyword evidence="8" id="KW-0539">Nucleus</keyword>
<dbReference type="GO" id="GO:0000978">
    <property type="term" value="F:RNA polymerase II cis-regulatory region sequence-specific DNA binding"/>
    <property type="evidence" value="ECO:0007669"/>
    <property type="project" value="TreeGrafter"/>
</dbReference>
<keyword evidence="4" id="KW-0677">Repeat</keyword>
<evidence type="ECO:0000313" key="12">
    <source>
        <dbReference type="Proteomes" id="UP000499080"/>
    </source>
</evidence>
<dbReference type="OrthoDB" id="6156513at2759"/>
<dbReference type="InterPro" id="IPR013087">
    <property type="entry name" value="Znf_C2H2_type"/>
</dbReference>
<evidence type="ECO:0000313" key="11">
    <source>
        <dbReference type="EMBL" id="GBO28055.1"/>
    </source>
</evidence>
<dbReference type="PANTHER" id="PTHR23235">
    <property type="entry name" value="KRUEPPEL-LIKE TRANSCRIPTION FACTOR"/>
    <property type="match status" value="1"/>
</dbReference>
<feature type="non-terminal residue" evidence="11">
    <location>
        <position position="542"/>
    </location>
</feature>
<dbReference type="FunFam" id="3.30.160.60:FF:001174">
    <property type="entry name" value="zinc finger protein 527 isoform X1"/>
    <property type="match status" value="1"/>
</dbReference>
<dbReference type="AlphaFoldDB" id="A0A4Y2VT33"/>
<reference evidence="11 12" key="1">
    <citation type="journal article" date="2019" name="Sci. Rep.">
        <title>Orb-weaving spider Araneus ventricosus genome elucidates the spidroin gene catalogue.</title>
        <authorList>
            <person name="Kono N."/>
            <person name="Nakamura H."/>
            <person name="Ohtoshi R."/>
            <person name="Moran D.A.P."/>
            <person name="Shinohara A."/>
            <person name="Yoshida Y."/>
            <person name="Fujiwara M."/>
            <person name="Mori M."/>
            <person name="Tomita M."/>
            <person name="Arakawa K."/>
        </authorList>
    </citation>
    <scope>NUCLEOTIDE SEQUENCE [LARGE SCALE GENOMIC DNA]</scope>
</reference>
<comment type="similarity">
    <text evidence="2">Belongs to the krueppel C2H2-type zinc-finger protein family.</text>
</comment>
<evidence type="ECO:0000256" key="2">
    <source>
        <dbReference type="ARBA" id="ARBA00006991"/>
    </source>
</evidence>
<protein>
    <submittedName>
        <fullName evidence="11">Zinc finger protein 233</fullName>
    </submittedName>
</protein>
<evidence type="ECO:0000256" key="6">
    <source>
        <dbReference type="ARBA" id="ARBA00022833"/>
    </source>
</evidence>
<evidence type="ECO:0000256" key="8">
    <source>
        <dbReference type="ARBA" id="ARBA00023242"/>
    </source>
</evidence>
<dbReference type="PROSITE" id="PS50157">
    <property type="entry name" value="ZINC_FINGER_C2H2_2"/>
    <property type="match status" value="3"/>
</dbReference>
<proteinExistence type="inferred from homology"/>
<dbReference type="GO" id="GO:0000981">
    <property type="term" value="F:DNA-binding transcription factor activity, RNA polymerase II-specific"/>
    <property type="evidence" value="ECO:0007669"/>
    <property type="project" value="TreeGrafter"/>
</dbReference>
<sequence length="542" mass="61028">MGMGCIGKEFGIQNRGHHCLNDWWIPGVASKSTTVEAVAEDLDSMKQGSSHRPCVQINETGKVFTELVNINPVFSDENCLCNQVTYGNDQPTYSSQDCTTGGASTQLMVMNSEQGNIGEWAIGGMDNQAQTNELGKSDCNMGMRLSSEVSSKIDRLTSMTCQMGLDEDKLNMLPIPDSSNNRNDFAPVSRAIDSMPTYKVPNLDVFVVVQSEPKIQNDSLKLMNNLVEMSHGCEISSISNDPPVIEEDRGRINQELVMGSKPDSEIAEDSIRLSEMYHKFSKYGQHTQRILIRGDLERMTNNFAVSEAEPSRELVYSNISTNVSLEHNGSINHQVRLNRINVEMMRLKCTNASTEGEIGLNDMNFRRGTEESATIGNSFIEKTDFFEDCHVDAAHALAGPSFSQFNEHYTSVCFKEFQPNGNVKLHSREWNSHLKNHMIIRKGIKVYKCDVCEKSFRRKWHLQAHVLTHTGEKPHECIMCGKKFSTKSNLNNHTKIHKGIKQYKCDVCEKSFRRKGHFQAHVLTHTGEKPHECIICGKKFSQ</sequence>
<accession>A0A4Y2VT33</accession>
<keyword evidence="12" id="KW-1185">Reference proteome</keyword>
<dbReference type="PROSITE" id="PS00028">
    <property type="entry name" value="ZINC_FINGER_C2H2_1"/>
    <property type="match status" value="3"/>
</dbReference>